<evidence type="ECO:0000256" key="5">
    <source>
        <dbReference type="ARBA" id="ARBA00022692"/>
    </source>
</evidence>
<evidence type="ECO:0000313" key="10">
    <source>
        <dbReference type="EMBL" id="GGO63856.1"/>
    </source>
</evidence>
<dbReference type="SUPFAM" id="SSF161098">
    <property type="entry name" value="MetI-like"/>
    <property type="match status" value="1"/>
</dbReference>
<comment type="caution">
    <text evidence="10">The sequence shown here is derived from an EMBL/GenBank/DDBJ whole genome shotgun (WGS) entry which is preliminary data.</text>
</comment>
<evidence type="ECO:0000256" key="1">
    <source>
        <dbReference type="ARBA" id="ARBA00004429"/>
    </source>
</evidence>
<dbReference type="PANTHER" id="PTHR43357:SF4">
    <property type="entry name" value="INNER MEMBRANE ABC TRANSPORTER PERMEASE PROTEIN YDCV"/>
    <property type="match status" value="1"/>
</dbReference>
<feature type="transmembrane region" description="Helical" evidence="8">
    <location>
        <begin position="7"/>
        <end position="31"/>
    </location>
</feature>
<dbReference type="InterPro" id="IPR000515">
    <property type="entry name" value="MetI-like"/>
</dbReference>
<proteinExistence type="inferred from homology"/>
<dbReference type="PROSITE" id="PS50928">
    <property type="entry name" value="ABC_TM1"/>
    <property type="match status" value="1"/>
</dbReference>
<evidence type="ECO:0000256" key="3">
    <source>
        <dbReference type="ARBA" id="ARBA00022475"/>
    </source>
</evidence>
<dbReference type="Gene3D" id="1.10.3720.10">
    <property type="entry name" value="MetI-like"/>
    <property type="match status" value="1"/>
</dbReference>
<evidence type="ECO:0000313" key="11">
    <source>
        <dbReference type="Proteomes" id="UP000638043"/>
    </source>
</evidence>
<gene>
    <name evidence="10" type="primary">potC</name>
    <name evidence="10" type="ORF">GCM10010910_17390</name>
</gene>
<dbReference type="Proteomes" id="UP000638043">
    <property type="component" value="Unassembled WGS sequence"/>
</dbReference>
<dbReference type="InterPro" id="IPR035906">
    <property type="entry name" value="MetI-like_sf"/>
</dbReference>
<keyword evidence="6 8" id="KW-1133">Transmembrane helix</keyword>
<dbReference type="RefSeq" id="WP_229661221.1">
    <property type="nucleotide sequence ID" value="NZ_BMMQ01000004.1"/>
</dbReference>
<accession>A0ABQ2N0X7</accession>
<dbReference type="EMBL" id="BMMQ01000004">
    <property type="protein sequence ID" value="GGO63856.1"/>
    <property type="molecule type" value="Genomic_DNA"/>
</dbReference>
<keyword evidence="7 8" id="KW-0472">Membrane</keyword>
<organism evidence="10 11">
    <name type="scientific">Microbacterium nanhaiense</name>
    <dbReference type="NCBI Taxonomy" id="1301026"/>
    <lineage>
        <taxon>Bacteria</taxon>
        <taxon>Bacillati</taxon>
        <taxon>Actinomycetota</taxon>
        <taxon>Actinomycetes</taxon>
        <taxon>Micrococcales</taxon>
        <taxon>Microbacteriaceae</taxon>
        <taxon>Microbacterium</taxon>
    </lineage>
</organism>
<evidence type="ECO:0000256" key="4">
    <source>
        <dbReference type="ARBA" id="ARBA00022519"/>
    </source>
</evidence>
<keyword evidence="5 8" id="KW-0812">Transmembrane</keyword>
<reference evidence="11" key="1">
    <citation type="journal article" date="2019" name="Int. J. Syst. Evol. Microbiol.">
        <title>The Global Catalogue of Microorganisms (GCM) 10K type strain sequencing project: providing services to taxonomists for standard genome sequencing and annotation.</title>
        <authorList>
            <consortium name="The Broad Institute Genomics Platform"/>
            <consortium name="The Broad Institute Genome Sequencing Center for Infectious Disease"/>
            <person name="Wu L."/>
            <person name="Ma J."/>
        </authorList>
    </citation>
    <scope>NUCLEOTIDE SEQUENCE [LARGE SCALE GENOMIC DNA]</scope>
    <source>
        <strain evidence="11">CGMCC 4.7181</strain>
    </source>
</reference>
<comment type="subcellular location">
    <subcellularLocation>
        <location evidence="1">Cell inner membrane</location>
        <topology evidence="1">Multi-pass membrane protein</topology>
    </subcellularLocation>
    <subcellularLocation>
        <location evidence="8">Cell membrane</location>
        <topology evidence="8">Multi-pass membrane protein</topology>
    </subcellularLocation>
</comment>
<evidence type="ECO:0000256" key="7">
    <source>
        <dbReference type="ARBA" id="ARBA00023136"/>
    </source>
</evidence>
<dbReference type="CDD" id="cd06261">
    <property type="entry name" value="TM_PBP2"/>
    <property type="match status" value="1"/>
</dbReference>
<keyword evidence="11" id="KW-1185">Reference proteome</keyword>
<keyword evidence="2 8" id="KW-0813">Transport</keyword>
<feature type="transmembrane region" description="Helical" evidence="8">
    <location>
        <begin position="68"/>
        <end position="88"/>
    </location>
</feature>
<feature type="transmembrane region" description="Helical" evidence="8">
    <location>
        <begin position="100"/>
        <end position="122"/>
    </location>
</feature>
<evidence type="ECO:0000256" key="6">
    <source>
        <dbReference type="ARBA" id="ARBA00022989"/>
    </source>
</evidence>
<protein>
    <submittedName>
        <fullName evidence="10">ABC transporter permease</fullName>
    </submittedName>
</protein>
<evidence type="ECO:0000256" key="2">
    <source>
        <dbReference type="ARBA" id="ARBA00022448"/>
    </source>
</evidence>
<keyword evidence="3" id="KW-1003">Cell membrane</keyword>
<name>A0ABQ2N0X7_9MICO</name>
<feature type="domain" description="ABC transmembrane type-1" evidence="9">
    <location>
        <begin position="62"/>
        <end position="250"/>
    </location>
</feature>
<dbReference type="PANTHER" id="PTHR43357">
    <property type="entry name" value="INNER MEMBRANE ABC TRANSPORTER PERMEASE PROTEIN YDCV"/>
    <property type="match status" value="1"/>
</dbReference>
<dbReference type="Pfam" id="PF00528">
    <property type="entry name" value="BPD_transp_1"/>
    <property type="match status" value="1"/>
</dbReference>
<sequence length="265" mass="28220">MNTRHPVAATLAVAGYIIMIVPILFVVATAFTDGETLSFPPQGFSMRWFGEALSYQPFVGSLVTSLEIALLATLIALAVGVPVTLAIHRGALPGKGIVENLFLSPLIVPELVVGLALFQQLIVTFRIDNWPVLLIGHTALLLPYAVRVTGATLAGTDASLEEAARGLGASPMRTFWTITMPMLRPGIFSAALLSFITSFNNVPLSLLLQSRQTQTLPVTMLDYVQQSYDPMVAAISTIILAATIVIAVIAERTVGFAKIFGGING</sequence>
<keyword evidence="4" id="KW-0997">Cell inner membrane</keyword>
<feature type="transmembrane region" description="Helical" evidence="8">
    <location>
        <begin position="231"/>
        <end position="250"/>
    </location>
</feature>
<evidence type="ECO:0000259" key="9">
    <source>
        <dbReference type="PROSITE" id="PS50928"/>
    </source>
</evidence>
<feature type="transmembrane region" description="Helical" evidence="8">
    <location>
        <begin position="134"/>
        <end position="154"/>
    </location>
</feature>
<evidence type="ECO:0000256" key="8">
    <source>
        <dbReference type="RuleBase" id="RU363032"/>
    </source>
</evidence>
<comment type="similarity">
    <text evidence="8">Belongs to the binding-protein-dependent transport system permease family.</text>
</comment>